<dbReference type="Gene3D" id="1.10.287.70">
    <property type="match status" value="1"/>
</dbReference>
<feature type="transmembrane region" description="Helical" evidence="1">
    <location>
        <begin position="41"/>
        <end position="62"/>
    </location>
</feature>
<feature type="transmembrane region" description="Helical" evidence="1">
    <location>
        <begin position="6"/>
        <end position="29"/>
    </location>
</feature>
<sequence>MGALSTYVAGFALTAAFGVAHHFALAGILRIAPHHGQHPKSGVVVTFVSLLALHTAEFTALAAVNHWLLGAVFPDAFEAPPAFADTLYLTGIAFTTLGYASLEASGGFRMLLLFQSLLGFMLLTWSATFLFSACQKTWQQEED</sequence>
<evidence type="ECO:0000256" key="1">
    <source>
        <dbReference type="SAM" id="Phobius"/>
    </source>
</evidence>
<dbReference type="Pfam" id="PF07885">
    <property type="entry name" value="Ion_trans_2"/>
    <property type="match status" value="1"/>
</dbReference>
<dbReference type="AlphaFoldDB" id="A0A1H8MBZ6"/>
<protein>
    <recommendedName>
        <fullName evidence="2">Potassium channel domain-containing protein</fullName>
    </recommendedName>
</protein>
<evidence type="ECO:0000313" key="3">
    <source>
        <dbReference type="EMBL" id="SEO14738.1"/>
    </source>
</evidence>
<dbReference type="EMBL" id="FOCM01000015">
    <property type="protein sequence ID" value="SEO14738.1"/>
    <property type="molecule type" value="Genomic_DNA"/>
</dbReference>
<keyword evidence="1" id="KW-1133">Transmembrane helix</keyword>
<evidence type="ECO:0000259" key="2">
    <source>
        <dbReference type="Pfam" id="PF07885"/>
    </source>
</evidence>
<dbReference type="RefSeq" id="WP_091846844.1">
    <property type="nucleotide sequence ID" value="NZ_FOCM01000015.1"/>
</dbReference>
<keyword evidence="1" id="KW-0812">Transmembrane</keyword>
<proteinExistence type="predicted"/>
<accession>A0A1H8MBZ6</accession>
<reference evidence="4" key="1">
    <citation type="submission" date="2016-10" db="EMBL/GenBank/DDBJ databases">
        <authorList>
            <person name="Varghese N."/>
            <person name="Submissions S."/>
        </authorList>
    </citation>
    <scope>NUCLEOTIDE SEQUENCE [LARGE SCALE GENOMIC DNA]</scope>
    <source>
        <strain evidence="4">DSM 26893</strain>
    </source>
</reference>
<organism evidence="3 4">
    <name type="scientific">Palleronia pelagia</name>
    <dbReference type="NCBI Taxonomy" id="387096"/>
    <lineage>
        <taxon>Bacteria</taxon>
        <taxon>Pseudomonadati</taxon>
        <taxon>Pseudomonadota</taxon>
        <taxon>Alphaproteobacteria</taxon>
        <taxon>Rhodobacterales</taxon>
        <taxon>Roseobacteraceae</taxon>
        <taxon>Palleronia</taxon>
    </lineage>
</organism>
<evidence type="ECO:0000313" key="4">
    <source>
        <dbReference type="Proteomes" id="UP000199372"/>
    </source>
</evidence>
<keyword evidence="1" id="KW-0472">Membrane</keyword>
<keyword evidence="4" id="KW-1185">Reference proteome</keyword>
<feature type="transmembrane region" description="Helical" evidence="1">
    <location>
        <begin position="82"/>
        <end position="100"/>
    </location>
</feature>
<dbReference type="Proteomes" id="UP000199372">
    <property type="component" value="Unassembled WGS sequence"/>
</dbReference>
<gene>
    <name evidence="3" type="ORF">SAMN04488011_1159</name>
</gene>
<dbReference type="InterPro" id="IPR013099">
    <property type="entry name" value="K_chnl_dom"/>
</dbReference>
<feature type="transmembrane region" description="Helical" evidence="1">
    <location>
        <begin position="112"/>
        <end position="133"/>
    </location>
</feature>
<dbReference type="OrthoDB" id="2974133at2"/>
<feature type="domain" description="Potassium channel" evidence="2">
    <location>
        <begin position="78"/>
        <end position="135"/>
    </location>
</feature>
<dbReference type="SUPFAM" id="SSF81324">
    <property type="entry name" value="Voltage-gated potassium channels"/>
    <property type="match status" value="1"/>
</dbReference>
<name>A0A1H8MBZ6_9RHOB</name>